<gene>
    <name evidence="9" type="primary">rcsC_84</name>
    <name evidence="9" type="ORF">SDC9_34370</name>
</gene>
<comment type="caution">
    <text evidence="9">The sequence shown here is derived from an EMBL/GenBank/DDBJ whole genome shotgun (WGS) entry which is preliminary data.</text>
</comment>
<dbReference type="InterPro" id="IPR036097">
    <property type="entry name" value="HisK_dim/P_sf"/>
</dbReference>
<keyword evidence="3" id="KW-0597">Phosphoprotein</keyword>
<dbReference type="InterPro" id="IPR003661">
    <property type="entry name" value="HisK_dim/P_dom"/>
</dbReference>
<dbReference type="AlphaFoldDB" id="A0A644VAL1"/>
<evidence type="ECO:0000256" key="5">
    <source>
        <dbReference type="ARBA" id="ARBA00022777"/>
    </source>
</evidence>
<dbReference type="Pfam" id="PF02518">
    <property type="entry name" value="HATPase_c"/>
    <property type="match status" value="1"/>
</dbReference>
<keyword evidence="4 9" id="KW-0808">Transferase</keyword>
<dbReference type="PANTHER" id="PTHR43711:SF31">
    <property type="entry name" value="HISTIDINE KINASE"/>
    <property type="match status" value="1"/>
</dbReference>
<evidence type="ECO:0000256" key="3">
    <source>
        <dbReference type="ARBA" id="ARBA00022553"/>
    </source>
</evidence>
<dbReference type="InterPro" id="IPR050736">
    <property type="entry name" value="Sensor_HK_Regulatory"/>
</dbReference>
<dbReference type="GO" id="GO:0000155">
    <property type="term" value="F:phosphorelay sensor kinase activity"/>
    <property type="evidence" value="ECO:0007669"/>
    <property type="project" value="InterPro"/>
</dbReference>
<evidence type="ECO:0000259" key="8">
    <source>
        <dbReference type="PROSITE" id="PS50109"/>
    </source>
</evidence>
<dbReference type="Gene3D" id="3.40.50.2300">
    <property type="match status" value="2"/>
</dbReference>
<evidence type="ECO:0000256" key="4">
    <source>
        <dbReference type="ARBA" id="ARBA00022679"/>
    </source>
</evidence>
<organism evidence="9">
    <name type="scientific">bioreactor metagenome</name>
    <dbReference type="NCBI Taxonomy" id="1076179"/>
    <lineage>
        <taxon>unclassified sequences</taxon>
        <taxon>metagenomes</taxon>
        <taxon>ecological metagenomes</taxon>
    </lineage>
</organism>
<name>A0A644VAL1_9ZZZZ</name>
<evidence type="ECO:0000313" key="9">
    <source>
        <dbReference type="EMBL" id="MPL88350.1"/>
    </source>
</evidence>
<keyword evidence="6" id="KW-0902">Two-component regulatory system</keyword>
<keyword evidence="5 9" id="KW-0418">Kinase</keyword>
<keyword evidence="7" id="KW-1133">Transmembrane helix</keyword>
<reference evidence="9" key="1">
    <citation type="submission" date="2019-08" db="EMBL/GenBank/DDBJ databases">
        <authorList>
            <person name="Kucharzyk K."/>
            <person name="Murdoch R.W."/>
            <person name="Higgins S."/>
            <person name="Loffler F."/>
        </authorList>
    </citation>
    <scope>NUCLEOTIDE SEQUENCE</scope>
</reference>
<dbReference type="PRINTS" id="PR00344">
    <property type="entry name" value="BCTRLSENSOR"/>
</dbReference>
<dbReference type="SUPFAM" id="SSF47384">
    <property type="entry name" value="Homodimeric domain of signal transducing histidine kinase"/>
    <property type="match status" value="1"/>
</dbReference>
<dbReference type="CDD" id="cd00082">
    <property type="entry name" value="HisKA"/>
    <property type="match status" value="1"/>
</dbReference>
<feature type="domain" description="Histidine kinase" evidence="8">
    <location>
        <begin position="653"/>
        <end position="865"/>
    </location>
</feature>
<keyword evidence="7" id="KW-0472">Membrane</keyword>
<dbReference type="InterPro" id="IPR036890">
    <property type="entry name" value="HATPase_C_sf"/>
</dbReference>
<sequence length="874" mass="99535">MIVSLYACNSVQDKKPHNVLVIHSFNKNDSWVEDLNKGIKEAFDDKNLDTQVKEYYLSTELRTEEAKQNEINKLLDSYSSKPLDLIIVADDDCFSSFFATEHPLTHSKPVIFAGIDYVISELIEKHNHGNITGITNEPNFRQTYRLAVQLFGKINSIQIIAEDSYAGRAAINDAKTHLITIPNTVIKEDSLHQDGWEPLELESNDSIYIFVKNINKINGRQLIESMTYQPHSFCIMAKWSDFYSDLPHMGTAPFLMVNNEGFGDGRIGGYMAENYEVGYEAGIMAAKILTGTPVASIPVKAIELKPIFNWQQLQRWNIPIDKLPANSIILNMPMGIRYSNLIIYVLVFSGLFIVFVTVSLIYILNKEKKDKKLAQNLLLNKREELEVTMKSIRESVISIDNNKQIFAMNQAALDSLGLKKDIHEYIGTDIFSVFNITLRGNENYLTDIFNSLDKNYLSYQLEKGATIVTSENQSHLIEGTVSSLLTMDNYTGWIISFKDITDEFIKKELHTLAMGDAHVYAWRYNGKKDVFVFEEVFFRETGVYDNGKHTIHSDVFEGMIHPEDYGNWNKQIKHILDRKSDKLTIQIRIYINNKYEWWSFNVTYINNPALSTSFTLFGLCMSIQTFKETEENLRIAKDKAEESDKLKSIFLSNMSHEIRTPLNAIVGFSNLLTSDDNFSAEEKSIFVTTINEKCEILLTLINDILDLSRIESGLPFNPEVCNLTLIIEETLASEKTILSPYVALKKNLPKEPVFINADSLRLRQLIRNLINNSFKFTHDGFIEVGCILSKNKNLIFYVEDSGLGISLKEQKKIFERFYKTDNFSQGGGLGLSICKVIVERMGGEISVQSVHGEGSKFTVVLPYSSVIEASYENE</sequence>
<dbReference type="EMBL" id="VSSQ01000255">
    <property type="protein sequence ID" value="MPL88350.1"/>
    <property type="molecule type" value="Genomic_DNA"/>
</dbReference>
<evidence type="ECO:0000256" key="7">
    <source>
        <dbReference type="SAM" id="Phobius"/>
    </source>
</evidence>
<evidence type="ECO:0000256" key="1">
    <source>
        <dbReference type="ARBA" id="ARBA00000085"/>
    </source>
</evidence>
<protein>
    <recommendedName>
        <fullName evidence="2">histidine kinase</fullName>
        <ecNumber evidence="2">2.7.13.3</ecNumber>
    </recommendedName>
</protein>
<evidence type="ECO:0000256" key="2">
    <source>
        <dbReference type="ARBA" id="ARBA00012438"/>
    </source>
</evidence>
<dbReference type="SUPFAM" id="SSF55874">
    <property type="entry name" value="ATPase domain of HSP90 chaperone/DNA topoisomerase II/histidine kinase"/>
    <property type="match status" value="1"/>
</dbReference>
<comment type="catalytic activity">
    <reaction evidence="1">
        <text>ATP + protein L-histidine = ADP + protein N-phospho-L-histidine.</text>
        <dbReference type="EC" id="2.7.13.3"/>
    </reaction>
</comment>
<dbReference type="Gene3D" id="1.10.287.130">
    <property type="match status" value="1"/>
</dbReference>
<dbReference type="SMART" id="SM00388">
    <property type="entry name" value="HisKA"/>
    <property type="match status" value="1"/>
</dbReference>
<dbReference type="FunFam" id="3.30.565.10:FF:000006">
    <property type="entry name" value="Sensor histidine kinase WalK"/>
    <property type="match status" value="1"/>
</dbReference>
<accession>A0A644VAL1</accession>
<dbReference type="PROSITE" id="PS50109">
    <property type="entry name" value="HIS_KIN"/>
    <property type="match status" value="1"/>
</dbReference>
<dbReference type="InterPro" id="IPR004358">
    <property type="entry name" value="Sig_transdc_His_kin-like_C"/>
</dbReference>
<dbReference type="Gene3D" id="3.30.450.20">
    <property type="entry name" value="PAS domain"/>
    <property type="match status" value="1"/>
</dbReference>
<proteinExistence type="predicted"/>
<evidence type="ECO:0000256" key="6">
    <source>
        <dbReference type="ARBA" id="ARBA00023012"/>
    </source>
</evidence>
<keyword evidence="7" id="KW-0812">Transmembrane</keyword>
<dbReference type="InterPro" id="IPR005467">
    <property type="entry name" value="His_kinase_dom"/>
</dbReference>
<dbReference type="SMART" id="SM00387">
    <property type="entry name" value="HATPase_c"/>
    <property type="match status" value="1"/>
</dbReference>
<dbReference type="InterPro" id="IPR003594">
    <property type="entry name" value="HATPase_dom"/>
</dbReference>
<dbReference type="EC" id="2.7.13.3" evidence="2"/>
<feature type="transmembrane region" description="Helical" evidence="7">
    <location>
        <begin position="341"/>
        <end position="364"/>
    </location>
</feature>
<dbReference type="SUPFAM" id="SSF55785">
    <property type="entry name" value="PYP-like sensor domain (PAS domain)"/>
    <property type="match status" value="1"/>
</dbReference>
<dbReference type="Gene3D" id="3.30.565.10">
    <property type="entry name" value="Histidine kinase-like ATPase, C-terminal domain"/>
    <property type="match status" value="1"/>
</dbReference>
<dbReference type="Pfam" id="PF00512">
    <property type="entry name" value="HisKA"/>
    <property type="match status" value="1"/>
</dbReference>
<dbReference type="PANTHER" id="PTHR43711">
    <property type="entry name" value="TWO-COMPONENT HISTIDINE KINASE"/>
    <property type="match status" value="1"/>
</dbReference>
<dbReference type="InterPro" id="IPR035965">
    <property type="entry name" value="PAS-like_dom_sf"/>
</dbReference>